<feature type="compositionally biased region" description="Low complexity" evidence="6">
    <location>
        <begin position="174"/>
        <end position="185"/>
    </location>
</feature>
<dbReference type="EMBL" id="JACHNB010000001">
    <property type="protein sequence ID" value="MBB4742987.1"/>
    <property type="molecule type" value="Genomic_DNA"/>
</dbReference>
<evidence type="ECO:0000313" key="9">
    <source>
        <dbReference type="Proteomes" id="UP000546162"/>
    </source>
</evidence>
<dbReference type="Gene3D" id="1.10.10.10">
    <property type="entry name" value="Winged helix-like DNA-binding domain superfamily/Winged helix DNA-binding domain"/>
    <property type="match status" value="1"/>
</dbReference>
<dbReference type="PROSITE" id="PS51755">
    <property type="entry name" value="OMPR_PHOB"/>
    <property type="match status" value="1"/>
</dbReference>
<accession>A0A7W7H3I7</accession>
<evidence type="ECO:0000259" key="7">
    <source>
        <dbReference type="PROSITE" id="PS51755"/>
    </source>
</evidence>
<dbReference type="GO" id="GO:0003677">
    <property type="term" value="F:DNA binding"/>
    <property type="evidence" value="ECO:0007669"/>
    <property type="project" value="UniProtKB-UniRule"/>
</dbReference>
<evidence type="ECO:0000313" key="8">
    <source>
        <dbReference type="EMBL" id="MBB4742987.1"/>
    </source>
</evidence>
<evidence type="ECO:0000256" key="5">
    <source>
        <dbReference type="PROSITE-ProRule" id="PRU01091"/>
    </source>
</evidence>
<dbReference type="PANTHER" id="PTHR35807">
    <property type="entry name" value="TRANSCRIPTIONAL REGULATOR REDD-RELATED"/>
    <property type="match status" value="1"/>
</dbReference>
<dbReference type="PANTHER" id="PTHR35807:SF1">
    <property type="entry name" value="TRANSCRIPTIONAL REGULATOR REDD"/>
    <property type="match status" value="1"/>
</dbReference>
<dbReference type="RefSeq" id="WP_185043288.1">
    <property type="nucleotide sequence ID" value="NZ_BAABFG010000005.1"/>
</dbReference>
<dbReference type="InterPro" id="IPR001867">
    <property type="entry name" value="OmpR/PhoB-type_DNA-bd"/>
</dbReference>
<dbReference type="Gene3D" id="1.25.40.10">
    <property type="entry name" value="Tetratricopeptide repeat domain"/>
    <property type="match status" value="1"/>
</dbReference>
<dbReference type="GO" id="GO:0006355">
    <property type="term" value="P:regulation of DNA-templated transcription"/>
    <property type="evidence" value="ECO:0007669"/>
    <property type="project" value="InterPro"/>
</dbReference>
<feature type="region of interest" description="Disordered" evidence="6">
    <location>
        <begin position="174"/>
        <end position="276"/>
    </location>
</feature>
<protein>
    <recommendedName>
        <fullName evidence="7">OmpR/PhoB-type domain-containing protein</fullName>
    </recommendedName>
</protein>
<evidence type="ECO:0000256" key="3">
    <source>
        <dbReference type="ARBA" id="ARBA00023125"/>
    </source>
</evidence>
<keyword evidence="2" id="KW-0805">Transcription regulation</keyword>
<proteinExistence type="inferred from homology"/>
<dbReference type="Pfam" id="PF00486">
    <property type="entry name" value="Trans_reg_C"/>
    <property type="match status" value="1"/>
</dbReference>
<dbReference type="InterPro" id="IPR011990">
    <property type="entry name" value="TPR-like_helical_dom_sf"/>
</dbReference>
<name>A0A7W7H3I7_9ACTN</name>
<dbReference type="Pfam" id="PF03704">
    <property type="entry name" value="BTAD"/>
    <property type="match status" value="1"/>
</dbReference>
<dbReference type="AlphaFoldDB" id="A0A7W7H3I7"/>
<sequence length="276" mass="28545">MTEGSSAGELRFEVLGPIRAFRGDQPIDLGPPSRRAVLAALLLQPGRPVPLERIVAALWDGDPPENGADVVLRCIGELRRTLDPERTSLLALTDGGYVLRVGEEAVDAGRFRASLAQARAEHQTGNVDTATGAVHRALELWQAEPLTGMTGSIFEAAKARLKQDRATASQLLAAPDPARAATANPGATGNPVTPTRFSASASVPASAPASASPAPAAADPAPSRPAAAEPQTKPAAAEPSPAKPATAEPPAKPDYPDAVDPWDGHDLFPPDPMSIL</sequence>
<comment type="caution">
    <text evidence="8">The sequence shown here is derived from an EMBL/GenBank/DDBJ whole genome shotgun (WGS) entry which is preliminary data.</text>
</comment>
<keyword evidence="9" id="KW-1185">Reference proteome</keyword>
<dbReference type="InterPro" id="IPR016032">
    <property type="entry name" value="Sig_transdc_resp-reg_C-effctor"/>
</dbReference>
<feature type="compositionally biased region" description="Low complexity" evidence="6">
    <location>
        <begin position="198"/>
        <end position="249"/>
    </location>
</feature>
<evidence type="ECO:0000256" key="4">
    <source>
        <dbReference type="ARBA" id="ARBA00023163"/>
    </source>
</evidence>
<evidence type="ECO:0000256" key="1">
    <source>
        <dbReference type="ARBA" id="ARBA00005820"/>
    </source>
</evidence>
<evidence type="ECO:0000256" key="2">
    <source>
        <dbReference type="ARBA" id="ARBA00023015"/>
    </source>
</evidence>
<gene>
    <name evidence="8" type="ORF">BJY16_006446</name>
</gene>
<keyword evidence="4" id="KW-0804">Transcription</keyword>
<dbReference type="SUPFAM" id="SSF46894">
    <property type="entry name" value="C-terminal effector domain of the bipartite response regulators"/>
    <property type="match status" value="1"/>
</dbReference>
<evidence type="ECO:0000256" key="6">
    <source>
        <dbReference type="SAM" id="MobiDB-lite"/>
    </source>
</evidence>
<comment type="similarity">
    <text evidence="1">Belongs to the AfsR/DnrI/RedD regulatory family.</text>
</comment>
<keyword evidence="3 5" id="KW-0238">DNA-binding</keyword>
<dbReference type="GO" id="GO:0000160">
    <property type="term" value="P:phosphorelay signal transduction system"/>
    <property type="evidence" value="ECO:0007669"/>
    <property type="project" value="InterPro"/>
</dbReference>
<dbReference type="InterPro" id="IPR051677">
    <property type="entry name" value="AfsR-DnrI-RedD_regulator"/>
</dbReference>
<dbReference type="SMART" id="SM00862">
    <property type="entry name" value="Trans_reg_C"/>
    <property type="match status" value="1"/>
</dbReference>
<reference evidence="8 9" key="1">
    <citation type="submission" date="2020-08" db="EMBL/GenBank/DDBJ databases">
        <title>Sequencing the genomes of 1000 actinobacteria strains.</title>
        <authorList>
            <person name="Klenk H.-P."/>
        </authorList>
    </citation>
    <scope>NUCLEOTIDE SEQUENCE [LARGE SCALE GENOMIC DNA]</scope>
    <source>
        <strain evidence="8 9">DSM 45809</strain>
    </source>
</reference>
<organism evidence="8 9">
    <name type="scientific">Actinoplanes octamycinicus</name>
    <dbReference type="NCBI Taxonomy" id="135948"/>
    <lineage>
        <taxon>Bacteria</taxon>
        <taxon>Bacillati</taxon>
        <taxon>Actinomycetota</taxon>
        <taxon>Actinomycetes</taxon>
        <taxon>Micromonosporales</taxon>
        <taxon>Micromonosporaceae</taxon>
        <taxon>Actinoplanes</taxon>
    </lineage>
</organism>
<feature type="DNA-binding region" description="OmpR/PhoB-type" evidence="5">
    <location>
        <begin position="2"/>
        <end position="101"/>
    </location>
</feature>
<feature type="domain" description="OmpR/PhoB-type" evidence="7">
    <location>
        <begin position="2"/>
        <end position="101"/>
    </location>
</feature>
<dbReference type="InterPro" id="IPR005158">
    <property type="entry name" value="BTAD"/>
</dbReference>
<dbReference type="InterPro" id="IPR036388">
    <property type="entry name" value="WH-like_DNA-bd_sf"/>
</dbReference>
<dbReference type="Proteomes" id="UP000546162">
    <property type="component" value="Unassembled WGS sequence"/>
</dbReference>